<dbReference type="AlphaFoldDB" id="A0AAD5EIS9"/>
<keyword evidence="1" id="KW-1133">Transmembrane helix</keyword>
<feature type="transmembrane region" description="Helical" evidence="1">
    <location>
        <begin position="38"/>
        <end position="55"/>
    </location>
</feature>
<gene>
    <name evidence="2" type="ORF">K450DRAFT_220204</name>
</gene>
<reference evidence="2" key="2">
    <citation type="journal article" date="2022" name="Proc. Natl. Acad. Sci. U.S.A.">
        <title>Diploid-dominant life cycles characterize the early evolution of Fungi.</title>
        <authorList>
            <person name="Amses K.R."/>
            <person name="Simmons D.R."/>
            <person name="Longcore J.E."/>
            <person name="Mondo S.J."/>
            <person name="Seto K."/>
            <person name="Jeronimo G.H."/>
            <person name="Bonds A.E."/>
            <person name="Quandt C.A."/>
            <person name="Davis W.J."/>
            <person name="Chang Y."/>
            <person name="Federici B.A."/>
            <person name="Kuo A."/>
            <person name="LaButti K."/>
            <person name="Pangilinan J."/>
            <person name="Andreopoulos W."/>
            <person name="Tritt A."/>
            <person name="Riley R."/>
            <person name="Hundley H."/>
            <person name="Johnson J."/>
            <person name="Lipzen A."/>
            <person name="Barry K."/>
            <person name="Lang B.F."/>
            <person name="Cuomo C.A."/>
            <person name="Buchler N.E."/>
            <person name="Grigoriev I.V."/>
            <person name="Spatafora J.W."/>
            <person name="Stajich J.E."/>
            <person name="James T.Y."/>
        </authorList>
    </citation>
    <scope>NUCLEOTIDE SEQUENCE</scope>
    <source>
        <strain evidence="2">AG</strain>
    </source>
</reference>
<keyword evidence="3" id="KW-1185">Reference proteome</keyword>
<evidence type="ECO:0000256" key="1">
    <source>
        <dbReference type="SAM" id="Phobius"/>
    </source>
</evidence>
<keyword evidence="1" id="KW-0812">Transmembrane</keyword>
<accession>A0AAD5EIS9</accession>
<reference evidence="2" key="1">
    <citation type="submission" date="2021-06" db="EMBL/GenBank/DDBJ databases">
        <authorList>
            <consortium name="DOE Joint Genome Institute"/>
            <person name="Mondo S.J."/>
            <person name="Amses K.R."/>
            <person name="Simmons D.R."/>
            <person name="Longcore J.E."/>
            <person name="Seto K."/>
            <person name="Alves G.H."/>
            <person name="Bonds A.E."/>
            <person name="Quandt C.A."/>
            <person name="Davis W.J."/>
            <person name="Chang Y."/>
            <person name="Letcher P.M."/>
            <person name="Powell M.J."/>
            <person name="Kuo A."/>
            <person name="Labutti K."/>
            <person name="Pangilinan J."/>
            <person name="Andreopoulos W."/>
            <person name="Tritt A."/>
            <person name="Riley R."/>
            <person name="Hundley H."/>
            <person name="Johnson J."/>
            <person name="Lipzen A."/>
            <person name="Barry K."/>
            <person name="Berbee M.L."/>
            <person name="Buchler N.E."/>
            <person name="Grigoriev I.V."/>
            <person name="Spatafora J.W."/>
            <person name="Stajich J.E."/>
            <person name="James T.Y."/>
        </authorList>
    </citation>
    <scope>NUCLEOTIDE SEQUENCE</scope>
    <source>
        <strain evidence="2">AG</strain>
    </source>
</reference>
<sequence>MVITDPLLLVIVDCHCILSFLFQGTMHKHSILTRKNRLAVFVSFNLRTFLYFLFFRGGGYSEMELT</sequence>
<evidence type="ECO:0000313" key="3">
    <source>
        <dbReference type="Proteomes" id="UP001206595"/>
    </source>
</evidence>
<dbReference type="EMBL" id="MU620894">
    <property type="protein sequence ID" value="KAI8583835.1"/>
    <property type="molecule type" value="Genomic_DNA"/>
</dbReference>
<organism evidence="2 3">
    <name type="scientific">Umbelopsis ramanniana AG</name>
    <dbReference type="NCBI Taxonomy" id="1314678"/>
    <lineage>
        <taxon>Eukaryota</taxon>
        <taxon>Fungi</taxon>
        <taxon>Fungi incertae sedis</taxon>
        <taxon>Mucoromycota</taxon>
        <taxon>Mucoromycotina</taxon>
        <taxon>Umbelopsidomycetes</taxon>
        <taxon>Umbelopsidales</taxon>
        <taxon>Umbelopsidaceae</taxon>
        <taxon>Umbelopsis</taxon>
    </lineage>
</organism>
<name>A0AAD5EIS9_UMBRA</name>
<comment type="caution">
    <text evidence="2">The sequence shown here is derived from an EMBL/GenBank/DDBJ whole genome shotgun (WGS) entry which is preliminary data.</text>
</comment>
<proteinExistence type="predicted"/>
<dbReference type="Proteomes" id="UP001206595">
    <property type="component" value="Unassembled WGS sequence"/>
</dbReference>
<evidence type="ECO:0000313" key="2">
    <source>
        <dbReference type="EMBL" id="KAI8583835.1"/>
    </source>
</evidence>
<protein>
    <submittedName>
        <fullName evidence="2">Uncharacterized protein</fullName>
    </submittedName>
</protein>
<dbReference type="RefSeq" id="XP_051448839.1">
    <property type="nucleotide sequence ID" value="XM_051585509.1"/>
</dbReference>
<dbReference type="GeneID" id="75910857"/>
<keyword evidence="1" id="KW-0472">Membrane</keyword>